<keyword evidence="1" id="KW-1133">Transmembrane helix</keyword>
<organism evidence="2 3">
    <name type="scientific">Aspergillus pseudotamarii</name>
    <dbReference type="NCBI Taxonomy" id="132259"/>
    <lineage>
        <taxon>Eukaryota</taxon>
        <taxon>Fungi</taxon>
        <taxon>Dikarya</taxon>
        <taxon>Ascomycota</taxon>
        <taxon>Pezizomycotina</taxon>
        <taxon>Eurotiomycetes</taxon>
        <taxon>Eurotiomycetidae</taxon>
        <taxon>Eurotiales</taxon>
        <taxon>Aspergillaceae</taxon>
        <taxon>Aspergillus</taxon>
        <taxon>Aspergillus subgen. Circumdati</taxon>
    </lineage>
</organism>
<dbReference type="EMBL" id="ML743580">
    <property type="protein sequence ID" value="KAE8137017.1"/>
    <property type="molecule type" value="Genomic_DNA"/>
</dbReference>
<evidence type="ECO:0000313" key="2">
    <source>
        <dbReference type="EMBL" id="KAE8137017.1"/>
    </source>
</evidence>
<keyword evidence="3" id="KW-1185">Reference proteome</keyword>
<name>A0A5N6ST04_ASPPS</name>
<sequence>MGCNRRTSAKSSSLSLSLSLFLIPPCLLVLVVVLTDHQYYIPIPAYLISNPSSLEEMETLKCRALIDYLMKSIKIFYTMTVGRAEPNCSKMRITLVR</sequence>
<feature type="transmembrane region" description="Helical" evidence="1">
    <location>
        <begin position="12"/>
        <end position="34"/>
    </location>
</feature>
<gene>
    <name evidence="2" type="ORF">BDV38DRAFT_99020</name>
</gene>
<keyword evidence="1" id="KW-0812">Transmembrane</keyword>
<dbReference type="Proteomes" id="UP000325672">
    <property type="component" value="Unassembled WGS sequence"/>
</dbReference>
<accession>A0A5N6ST04</accession>
<dbReference type="AlphaFoldDB" id="A0A5N6ST04"/>
<evidence type="ECO:0000256" key="1">
    <source>
        <dbReference type="SAM" id="Phobius"/>
    </source>
</evidence>
<dbReference type="GeneID" id="43648447"/>
<proteinExistence type="predicted"/>
<dbReference type="RefSeq" id="XP_031913080.1">
    <property type="nucleotide sequence ID" value="XM_032064237.1"/>
</dbReference>
<reference evidence="2 3" key="1">
    <citation type="submission" date="2019-04" db="EMBL/GenBank/DDBJ databases">
        <title>Friends and foes A comparative genomics study of 23 Aspergillus species from section Flavi.</title>
        <authorList>
            <consortium name="DOE Joint Genome Institute"/>
            <person name="Kjaerbolling I."/>
            <person name="Vesth T."/>
            <person name="Frisvad J.C."/>
            <person name="Nybo J.L."/>
            <person name="Theobald S."/>
            <person name="Kildgaard S."/>
            <person name="Isbrandt T."/>
            <person name="Kuo A."/>
            <person name="Sato A."/>
            <person name="Lyhne E.K."/>
            <person name="Kogle M.E."/>
            <person name="Wiebenga A."/>
            <person name="Kun R.S."/>
            <person name="Lubbers R.J."/>
            <person name="Makela M.R."/>
            <person name="Barry K."/>
            <person name="Chovatia M."/>
            <person name="Clum A."/>
            <person name="Daum C."/>
            <person name="Haridas S."/>
            <person name="He G."/>
            <person name="LaButti K."/>
            <person name="Lipzen A."/>
            <person name="Mondo S."/>
            <person name="Riley R."/>
            <person name="Salamov A."/>
            <person name="Simmons B.A."/>
            <person name="Magnuson J.K."/>
            <person name="Henrissat B."/>
            <person name="Mortensen U.H."/>
            <person name="Larsen T.O."/>
            <person name="Devries R.P."/>
            <person name="Grigoriev I.V."/>
            <person name="Machida M."/>
            <person name="Baker S.E."/>
            <person name="Andersen M.R."/>
        </authorList>
    </citation>
    <scope>NUCLEOTIDE SEQUENCE [LARGE SCALE GENOMIC DNA]</scope>
    <source>
        <strain evidence="2 3">CBS 117625</strain>
    </source>
</reference>
<protein>
    <submittedName>
        <fullName evidence="2">Uncharacterized protein</fullName>
    </submittedName>
</protein>
<evidence type="ECO:0000313" key="3">
    <source>
        <dbReference type="Proteomes" id="UP000325672"/>
    </source>
</evidence>
<keyword evidence="1" id="KW-0472">Membrane</keyword>